<dbReference type="AlphaFoldDB" id="A0AAE0NDY6"/>
<evidence type="ECO:0000313" key="3">
    <source>
        <dbReference type="Proteomes" id="UP001287356"/>
    </source>
</evidence>
<reference evidence="2" key="1">
    <citation type="journal article" date="2023" name="Mol. Phylogenet. Evol.">
        <title>Genome-scale phylogeny and comparative genomics of the fungal order Sordariales.</title>
        <authorList>
            <person name="Hensen N."/>
            <person name="Bonometti L."/>
            <person name="Westerberg I."/>
            <person name="Brannstrom I.O."/>
            <person name="Guillou S."/>
            <person name="Cros-Aarteil S."/>
            <person name="Calhoun S."/>
            <person name="Haridas S."/>
            <person name="Kuo A."/>
            <person name="Mondo S."/>
            <person name="Pangilinan J."/>
            <person name="Riley R."/>
            <person name="LaButti K."/>
            <person name="Andreopoulos B."/>
            <person name="Lipzen A."/>
            <person name="Chen C."/>
            <person name="Yan M."/>
            <person name="Daum C."/>
            <person name="Ng V."/>
            <person name="Clum A."/>
            <person name="Steindorff A."/>
            <person name="Ohm R.A."/>
            <person name="Martin F."/>
            <person name="Silar P."/>
            <person name="Natvig D.O."/>
            <person name="Lalanne C."/>
            <person name="Gautier V."/>
            <person name="Ament-Velasquez S.L."/>
            <person name="Kruys A."/>
            <person name="Hutchinson M.I."/>
            <person name="Powell A.J."/>
            <person name="Barry K."/>
            <person name="Miller A.N."/>
            <person name="Grigoriev I.V."/>
            <person name="Debuchy R."/>
            <person name="Gladieux P."/>
            <person name="Hiltunen Thoren M."/>
            <person name="Johannesson H."/>
        </authorList>
    </citation>
    <scope>NUCLEOTIDE SEQUENCE</scope>
    <source>
        <strain evidence="2">CBS 958.72</strain>
    </source>
</reference>
<dbReference type="Pfam" id="PF00703">
    <property type="entry name" value="Glyco_hydro_2"/>
    <property type="match status" value="1"/>
</dbReference>
<sequence length="244" mass="26431">MVAAGIYLQRVKGDQYARVNPDSLGVCGENGKPLITLINWWPMEIRSAVTLFFGIIPDDNGKNTLTTRTLDTARVAARQPNIFRPFDGFGAASSALAAIAKTPRDGWARTPKCPVENPPRDLSLSYDGSHITSSNLALTVQVENSAIKGCDEVEAATDVYVVNNVTGKRGDEVAQFPSTEVAVDARAQPAVNATLLLQSPRLWGPRRSQEPHLYVAVTQIRQNGKTAALALVQICSNMNLKIFV</sequence>
<dbReference type="InterPro" id="IPR013783">
    <property type="entry name" value="Ig-like_fold"/>
</dbReference>
<dbReference type="SUPFAM" id="SSF49303">
    <property type="entry name" value="beta-Galactosidase/glucuronidase domain"/>
    <property type="match status" value="1"/>
</dbReference>
<dbReference type="InterPro" id="IPR036156">
    <property type="entry name" value="Beta-gal/glucu_dom_sf"/>
</dbReference>
<accession>A0AAE0NDY6</accession>
<dbReference type="InterPro" id="IPR006102">
    <property type="entry name" value="Ig-like_GH2"/>
</dbReference>
<reference evidence="2" key="2">
    <citation type="submission" date="2023-06" db="EMBL/GenBank/DDBJ databases">
        <authorList>
            <consortium name="Lawrence Berkeley National Laboratory"/>
            <person name="Haridas S."/>
            <person name="Hensen N."/>
            <person name="Bonometti L."/>
            <person name="Westerberg I."/>
            <person name="Brannstrom I.O."/>
            <person name="Guillou S."/>
            <person name="Cros-Aarteil S."/>
            <person name="Calhoun S."/>
            <person name="Kuo A."/>
            <person name="Mondo S."/>
            <person name="Pangilinan J."/>
            <person name="Riley R."/>
            <person name="Labutti K."/>
            <person name="Andreopoulos B."/>
            <person name="Lipzen A."/>
            <person name="Chen C."/>
            <person name="Yanf M."/>
            <person name="Daum C."/>
            <person name="Ng V."/>
            <person name="Clum A."/>
            <person name="Steindorff A."/>
            <person name="Ohm R."/>
            <person name="Martin F."/>
            <person name="Silar P."/>
            <person name="Natvig D."/>
            <person name="Lalanne C."/>
            <person name="Gautier V."/>
            <person name="Ament-Velasquez S.L."/>
            <person name="Kruys A."/>
            <person name="Hutchinson M.I."/>
            <person name="Powell A.J."/>
            <person name="Barry K."/>
            <person name="Miller A.N."/>
            <person name="Grigoriev I.V."/>
            <person name="Debuchy R."/>
            <person name="Gladieux P."/>
            <person name="Thoren M.H."/>
            <person name="Johannesson H."/>
        </authorList>
    </citation>
    <scope>NUCLEOTIDE SEQUENCE</scope>
    <source>
        <strain evidence="2">CBS 958.72</strain>
    </source>
</reference>
<evidence type="ECO:0000313" key="2">
    <source>
        <dbReference type="EMBL" id="KAK3379676.1"/>
    </source>
</evidence>
<dbReference type="EMBL" id="JAULSN010000002">
    <property type="protein sequence ID" value="KAK3379676.1"/>
    <property type="molecule type" value="Genomic_DNA"/>
</dbReference>
<feature type="domain" description="Glycoside hydrolase family 2 immunoglobulin-like beta-sandwich" evidence="1">
    <location>
        <begin position="137"/>
        <end position="226"/>
    </location>
</feature>
<organism evidence="2 3">
    <name type="scientific">Lasiosphaeria ovina</name>
    <dbReference type="NCBI Taxonomy" id="92902"/>
    <lineage>
        <taxon>Eukaryota</taxon>
        <taxon>Fungi</taxon>
        <taxon>Dikarya</taxon>
        <taxon>Ascomycota</taxon>
        <taxon>Pezizomycotina</taxon>
        <taxon>Sordariomycetes</taxon>
        <taxon>Sordariomycetidae</taxon>
        <taxon>Sordariales</taxon>
        <taxon>Lasiosphaeriaceae</taxon>
        <taxon>Lasiosphaeria</taxon>
    </lineage>
</organism>
<protein>
    <recommendedName>
        <fullName evidence="1">Glycoside hydrolase family 2 immunoglobulin-like beta-sandwich domain-containing protein</fullName>
    </recommendedName>
</protein>
<dbReference type="Gene3D" id="2.60.40.10">
    <property type="entry name" value="Immunoglobulins"/>
    <property type="match status" value="1"/>
</dbReference>
<keyword evidence="3" id="KW-1185">Reference proteome</keyword>
<gene>
    <name evidence="2" type="ORF">B0T24DRAFT_717192</name>
</gene>
<dbReference type="Proteomes" id="UP001287356">
    <property type="component" value="Unassembled WGS sequence"/>
</dbReference>
<dbReference type="GO" id="GO:0005975">
    <property type="term" value="P:carbohydrate metabolic process"/>
    <property type="evidence" value="ECO:0007669"/>
    <property type="project" value="InterPro"/>
</dbReference>
<dbReference type="GO" id="GO:0004553">
    <property type="term" value="F:hydrolase activity, hydrolyzing O-glycosyl compounds"/>
    <property type="evidence" value="ECO:0007669"/>
    <property type="project" value="InterPro"/>
</dbReference>
<comment type="caution">
    <text evidence="2">The sequence shown here is derived from an EMBL/GenBank/DDBJ whole genome shotgun (WGS) entry which is preliminary data.</text>
</comment>
<name>A0AAE0NDY6_9PEZI</name>
<proteinExistence type="predicted"/>
<evidence type="ECO:0000259" key="1">
    <source>
        <dbReference type="Pfam" id="PF00703"/>
    </source>
</evidence>